<feature type="compositionally biased region" description="Basic and acidic residues" evidence="1">
    <location>
        <begin position="94"/>
        <end position="123"/>
    </location>
</feature>
<feature type="compositionally biased region" description="Polar residues" evidence="1">
    <location>
        <begin position="13"/>
        <end position="31"/>
    </location>
</feature>
<protein>
    <submittedName>
        <fullName evidence="2">1892_t:CDS:1</fullName>
    </submittedName>
</protein>
<accession>A0A9N8ZPJ7</accession>
<keyword evidence="3" id="KW-1185">Reference proteome</keyword>
<gene>
    <name evidence="2" type="ORF">ALEPTO_LOCUS3576</name>
</gene>
<evidence type="ECO:0000256" key="1">
    <source>
        <dbReference type="SAM" id="MobiDB-lite"/>
    </source>
</evidence>
<dbReference type="OrthoDB" id="10580155at2759"/>
<comment type="caution">
    <text evidence="2">The sequence shown here is derived from an EMBL/GenBank/DDBJ whole genome shotgun (WGS) entry which is preliminary data.</text>
</comment>
<feature type="compositionally biased region" description="Polar residues" evidence="1">
    <location>
        <begin position="56"/>
        <end position="66"/>
    </location>
</feature>
<dbReference type="EMBL" id="CAJVPS010000679">
    <property type="protein sequence ID" value="CAG8502928.1"/>
    <property type="molecule type" value="Genomic_DNA"/>
</dbReference>
<evidence type="ECO:0000313" key="3">
    <source>
        <dbReference type="Proteomes" id="UP000789508"/>
    </source>
</evidence>
<dbReference type="Proteomes" id="UP000789508">
    <property type="component" value="Unassembled WGS sequence"/>
</dbReference>
<feature type="region of interest" description="Disordered" evidence="1">
    <location>
        <begin position="1"/>
        <end position="165"/>
    </location>
</feature>
<feature type="compositionally biased region" description="Polar residues" evidence="1">
    <location>
        <begin position="155"/>
        <end position="165"/>
    </location>
</feature>
<feature type="non-terminal residue" evidence="2">
    <location>
        <position position="165"/>
    </location>
</feature>
<name>A0A9N8ZPJ7_9GLOM</name>
<proteinExistence type="predicted"/>
<organism evidence="2 3">
    <name type="scientific">Ambispora leptoticha</name>
    <dbReference type="NCBI Taxonomy" id="144679"/>
    <lineage>
        <taxon>Eukaryota</taxon>
        <taxon>Fungi</taxon>
        <taxon>Fungi incertae sedis</taxon>
        <taxon>Mucoromycota</taxon>
        <taxon>Glomeromycotina</taxon>
        <taxon>Glomeromycetes</taxon>
        <taxon>Archaeosporales</taxon>
        <taxon>Ambisporaceae</taxon>
        <taxon>Ambispora</taxon>
    </lineage>
</organism>
<feature type="compositionally biased region" description="Polar residues" evidence="1">
    <location>
        <begin position="125"/>
        <end position="147"/>
    </location>
</feature>
<evidence type="ECO:0000313" key="2">
    <source>
        <dbReference type="EMBL" id="CAG8502928.1"/>
    </source>
</evidence>
<sequence length="165" mass="18321">MEALLPSPKTAAVATTTIDPKSTDPQAISQQKETHLRNKSRKGSISIVSKESKSSFPYSINKNTITQEKKQRQQQQRNENLPKSPIQIHSKISNSDKEKERITDTKQELNHLTDSKKSSKDDDNTVNSNSPSENVGVDSTSTPNTIIENDVSKPEQPSQLLTPPE</sequence>
<reference evidence="2" key="1">
    <citation type="submission" date="2021-06" db="EMBL/GenBank/DDBJ databases">
        <authorList>
            <person name="Kallberg Y."/>
            <person name="Tangrot J."/>
            <person name="Rosling A."/>
        </authorList>
    </citation>
    <scope>NUCLEOTIDE SEQUENCE</scope>
    <source>
        <strain evidence="2">FL130A</strain>
    </source>
</reference>
<dbReference type="AlphaFoldDB" id="A0A9N8ZPJ7"/>